<evidence type="ECO:0000313" key="1">
    <source>
        <dbReference type="EMBL" id="AKJ00835.1"/>
    </source>
</evidence>
<reference evidence="1 3" key="1">
    <citation type="submission" date="2015-05" db="EMBL/GenBank/DDBJ databases">
        <title>Genome assembly of Archangium gephyra DSM 2261.</title>
        <authorList>
            <person name="Sharma G."/>
            <person name="Subramanian S."/>
        </authorList>
    </citation>
    <scope>NUCLEOTIDE SEQUENCE [LARGE SCALE GENOMIC DNA]</scope>
    <source>
        <strain evidence="1 3">DSM 2261</strain>
    </source>
</reference>
<organism evidence="1 3">
    <name type="scientific">Archangium gephyra</name>
    <dbReference type="NCBI Taxonomy" id="48"/>
    <lineage>
        <taxon>Bacteria</taxon>
        <taxon>Pseudomonadati</taxon>
        <taxon>Myxococcota</taxon>
        <taxon>Myxococcia</taxon>
        <taxon>Myxococcales</taxon>
        <taxon>Cystobacterineae</taxon>
        <taxon>Archangiaceae</taxon>
        <taxon>Archangium</taxon>
    </lineage>
</organism>
<reference evidence="2 4" key="2">
    <citation type="submission" date="2018-08" db="EMBL/GenBank/DDBJ databases">
        <title>Genomic Encyclopedia of Archaeal and Bacterial Type Strains, Phase II (KMG-II): from individual species to whole genera.</title>
        <authorList>
            <person name="Goeker M."/>
        </authorList>
    </citation>
    <scope>NUCLEOTIDE SEQUENCE [LARGE SCALE GENOMIC DNA]</scope>
    <source>
        <strain evidence="2 4">DSM 2261</strain>
    </source>
</reference>
<evidence type="ECO:0000313" key="4">
    <source>
        <dbReference type="Proteomes" id="UP000256345"/>
    </source>
</evidence>
<keyword evidence="4" id="KW-1185">Reference proteome</keyword>
<dbReference type="RefSeq" id="WP_156349852.1">
    <property type="nucleotide sequence ID" value="NZ_QUMU01000012.1"/>
</dbReference>
<proteinExistence type="predicted"/>
<sequence>MNPMLLVVNVLLGWDSEANGKAGAEATGEVWTSEHRDIYAAALAADGITDTQGMLTLFAGGTTGTRATVTDWAAVVQRVERPYSPAMFADLPDFSFSVANWLDGNERCPLTGWSTDSCYDADSFFFTGLTGWLVAGLNSSHFLPQARSAWSVYHTLALDTAARCKELDTAFAGLEGSDDVRATLVKRCELEALMFEGVAQHYQQDAWSSGHMWQRWGSADIQDWVGQPIDFARSLLVGSLAGFVHGTESRPLCAPAPEVLFSTGDSSMLVAGMGDMHLGELAGSSPVQAGLLNTCVMGSLDEVIAALPGRLGGVSGGRTHPGASCFNQRVTNGALRASMMVADQWKSAIALRYFARYKIDWSGIDLASVTEAERDELSSRARLDMVRWANAVSAARFSPANPDTGTNLADGKLLHDDGSSSELTMLGMRPNGAYESRIRSLATYDPSVAAVMGRQDVLGEQASAAKRLRYGLYEAYPDYWCAQDLAGEIQRAAERCRDPHLPGDTRTAHCQVCAGLGTFNRREGYGPDQPGEVDAVCDAFTDTFSARRLYLPPGLAPGALTSAKKVEAWCRAGCATRLSMVTVNAADASVNGDAVLTDYFNMLQAKLIAWNSRSSYYYSIG</sequence>
<name>A0AAC8Q475_9BACT</name>
<dbReference type="EMBL" id="CP011509">
    <property type="protein sequence ID" value="AKJ00835.1"/>
    <property type="molecule type" value="Genomic_DNA"/>
</dbReference>
<dbReference type="KEGG" id="age:AA314_02461"/>
<accession>A0AAC8Q475</accession>
<evidence type="ECO:0000313" key="3">
    <source>
        <dbReference type="Proteomes" id="UP000035579"/>
    </source>
</evidence>
<evidence type="ECO:0000313" key="2">
    <source>
        <dbReference type="EMBL" id="REG26004.1"/>
    </source>
</evidence>
<dbReference type="AlphaFoldDB" id="A0AAC8Q475"/>
<dbReference type="EMBL" id="QUMU01000012">
    <property type="protein sequence ID" value="REG26004.1"/>
    <property type="molecule type" value="Genomic_DNA"/>
</dbReference>
<gene>
    <name evidence="1" type="ORF">AA314_02461</name>
    <name evidence="2" type="ORF">ATI61_11299</name>
</gene>
<dbReference type="Proteomes" id="UP000256345">
    <property type="component" value="Unassembled WGS sequence"/>
</dbReference>
<protein>
    <submittedName>
        <fullName evidence="1">Uncharacterized protein</fullName>
    </submittedName>
</protein>
<dbReference type="Proteomes" id="UP000035579">
    <property type="component" value="Chromosome"/>
</dbReference>